<feature type="compositionally biased region" description="Basic and acidic residues" evidence="9">
    <location>
        <begin position="129"/>
        <end position="141"/>
    </location>
</feature>
<feature type="compositionally biased region" description="Basic and acidic residues" evidence="9">
    <location>
        <begin position="75"/>
        <end position="99"/>
    </location>
</feature>
<feature type="compositionally biased region" description="Low complexity" evidence="9">
    <location>
        <begin position="744"/>
        <end position="755"/>
    </location>
</feature>
<feature type="region of interest" description="Disordered" evidence="9">
    <location>
        <begin position="203"/>
        <end position="231"/>
    </location>
</feature>
<dbReference type="Gene3D" id="2.130.10.10">
    <property type="entry name" value="YVTN repeat-like/Quinoprotein amine dehydrogenase"/>
    <property type="match status" value="1"/>
</dbReference>
<dbReference type="PROSITE" id="PS50108">
    <property type="entry name" value="CRIB"/>
    <property type="match status" value="1"/>
</dbReference>
<dbReference type="InterPro" id="IPR035979">
    <property type="entry name" value="RBD_domain_sf"/>
</dbReference>
<evidence type="ECO:0000256" key="3">
    <source>
        <dbReference type="ARBA" id="ARBA00022679"/>
    </source>
</evidence>
<dbReference type="InterPro" id="IPR012677">
    <property type="entry name" value="Nucleotide-bd_a/b_plait_sf"/>
</dbReference>
<evidence type="ECO:0000259" key="11">
    <source>
        <dbReference type="PROSITE" id="PS50102"/>
    </source>
</evidence>
<keyword evidence="6 8" id="KW-0067">ATP-binding</keyword>
<dbReference type="PROSITE" id="PS50011">
    <property type="entry name" value="PROTEIN_KINASE_DOM"/>
    <property type="match status" value="1"/>
</dbReference>
<dbReference type="KEGG" id="cvn:111129627"/>
<dbReference type="FunFam" id="1.10.510.10:FF:000073">
    <property type="entry name" value="Non-specific serine/threonine protein kinase"/>
    <property type="match status" value="1"/>
</dbReference>
<dbReference type="PANTHER" id="PTHR45832:SF8">
    <property type="entry name" value="PROTEIN KINASE DOMAIN-CONTAINING PROTEIN"/>
    <property type="match status" value="1"/>
</dbReference>
<dbReference type="GO" id="GO:0003723">
    <property type="term" value="F:RNA binding"/>
    <property type="evidence" value="ECO:0007669"/>
    <property type="project" value="UniProtKB-UniRule"/>
</dbReference>
<dbReference type="CDD" id="cd12395">
    <property type="entry name" value="RRM2_RBM34"/>
    <property type="match status" value="1"/>
</dbReference>
<dbReference type="GO" id="GO:0005524">
    <property type="term" value="F:ATP binding"/>
    <property type="evidence" value="ECO:0007669"/>
    <property type="project" value="UniProtKB-UniRule"/>
</dbReference>
<dbReference type="InterPro" id="IPR017441">
    <property type="entry name" value="Protein_kinase_ATP_BS"/>
</dbReference>
<protein>
    <recommendedName>
        <fullName evidence="1">non-specific serine/threonine protein kinase</fullName>
        <ecNumber evidence="1">2.7.11.1</ecNumber>
    </recommendedName>
</protein>
<evidence type="ECO:0000256" key="2">
    <source>
        <dbReference type="ARBA" id="ARBA00022527"/>
    </source>
</evidence>
<name>A0A8B8DU87_CRAVI</name>
<dbReference type="Gene3D" id="3.30.70.330">
    <property type="match status" value="2"/>
</dbReference>
<dbReference type="InterPro" id="IPR036936">
    <property type="entry name" value="CRIB_dom_sf"/>
</dbReference>
<keyword evidence="7" id="KW-0694">RNA-binding</keyword>
<feature type="region of interest" description="Disordered" evidence="9">
    <location>
        <begin position="501"/>
        <end position="777"/>
    </location>
</feature>
<evidence type="ECO:0000256" key="5">
    <source>
        <dbReference type="ARBA" id="ARBA00022777"/>
    </source>
</evidence>
<dbReference type="EC" id="2.7.11.1" evidence="1"/>
<dbReference type="SMART" id="SM00285">
    <property type="entry name" value="PBD"/>
    <property type="match status" value="1"/>
</dbReference>
<feature type="region of interest" description="Disordered" evidence="9">
    <location>
        <begin position="1"/>
        <end position="184"/>
    </location>
</feature>
<dbReference type="InterPro" id="IPR015943">
    <property type="entry name" value="WD40/YVTN_repeat-like_dom_sf"/>
</dbReference>
<feature type="compositionally biased region" description="Pro residues" evidence="9">
    <location>
        <begin position="756"/>
        <end position="772"/>
    </location>
</feature>
<dbReference type="Pfam" id="PF00786">
    <property type="entry name" value="PBD"/>
    <property type="match status" value="1"/>
</dbReference>
<dbReference type="Gene3D" id="1.10.510.10">
    <property type="entry name" value="Transferase(Phosphotransferase) domain 1"/>
    <property type="match status" value="1"/>
</dbReference>
<evidence type="ECO:0000259" key="10">
    <source>
        <dbReference type="PROSITE" id="PS50011"/>
    </source>
</evidence>
<dbReference type="SUPFAM" id="SSF54928">
    <property type="entry name" value="RNA-binding domain, RBD"/>
    <property type="match status" value="2"/>
</dbReference>
<dbReference type="Gene3D" id="3.90.810.10">
    <property type="entry name" value="CRIB domain"/>
    <property type="match status" value="1"/>
</dbReference>
<evidence type="ECO:0000256" key="7">
    <source>
        <dbReference type="PROSITE-ProRule" id="PRU00176"/>
    </source>
</evidence>
<evidence type="ECO:0000256" key="1">
    <source>
        <dbReference type="ARBA" id="ARBA00012513"/>
    </source>
</evidence>
<feature type="compositionally biased region" description="Polar residues" evidence="9">
    <location>
        <begin position="502"/>
        <end position="514"/>
    </location>
</feature>
<feature type="compositionally biased region" description="Polar residues" evidence="9">
    <location>
        <begin position="49"/>
        <end position="61"/>
    </location>
</feature>
<dbReference type="Pfam" id="PF00076">
    <property type="entry name" value="RRM_1"/>
    <property type="match status" value="2"/>
</dbReference>
<feature type="compositionally biased region" description="Basic residues" evidence="9">
    <location>
        <begin position="142"/>
        <end position="153"/>
    </location>
</feature>
<dbReference type="Pfam" id="PF00069">
    <property type="entry name" value="Pkinase"/>
    <property type="match status" value="1"/>
</dbReference>
<evidence type="ECO:0000256" key="8">
    <source>
        <dbReference type="PROSITE-ProRule" id="PRU10141"/>
    </source>
</evidence>
<dbReference type="CDD" id="cd01093">
    <property type="entry name" value="CRIB_PAK_like"/>
    <property type="match status" value="1"/>
</dbReference>
<dbReference type="InterPro" id="IPR000095">
    <property type="entry name" value="CRIB_dom"/>
</dbReference>
<evidence type="ECO:0000313" key="13">
    <source>
        <dbReference type="Proteomes" id="UP000694844"/>
    </source>
</evidence>
<feature type="compositionally biased region" description="Basic and acidic residues" evidence="9">
    <location>
        <begin position="1"/>
        <end position="20"/>
    </location>
</feature>
<keyword evidence="13" id="KW-1185">Reference proteome</keyword>
<dbReference type="PROSITE" id="PS00107">
    <property type="entry name" value="PROTEIN_KINASE_ATP"/>
    <property type="match status" value="1"/>
</dbReference>
<feature type="compositionally biased region" description="Basic and acidic residues" evidence="9">
    <location>
        <begin position="612"/>
        <end position="685"/>
    </location>
</feature>
<keyword evidence="5" id="KW-0418">Kinase</keyword>
<reference evidence="14" key="1">
    <citation type="submission" date="2025-08" db="UniProtKB">
        <authorList>
            <consortium name="RefSeq"/>
        </authorList>
    </citation>
    <scope>IDENTIFICATION</scope>
    <source>
        <tissue evidence="14">Whole sample</tissue>
    </source>
</reference>
<dbReference type="CDD" id="cd12394">
    <property type="entry name" value="RRM1_RBM34"/>
    <property type="match status" value="1"/>
</dbReference>
<feature type="compositionally biased region" description="Basic and acidic residues" evidence="9">
    <location>
        <begin position="572"/>
        <end position="593"/>
    </location>
</feature>
<dbReference type="InterPro" id="IPR000719">
    <property type="entry name" value="Prot_kinase_dom"/>
</dbReference>
<organism evidence="13 14">
    <name type="scientific">Crassostrea virginica</name>
    <name type="common">Eastern oyster</name>
    <dbReference type="NCBI Taxonomy" id="6565"/>
    <lineage>
        <taxon>Eukaryota</taxon>
        <taxon>Metazoa</taxon>
        <taxon>Spiralia</taxon>
        <taxon>Lophotrochozoa</taxon>
        <taxon>Mollusca</taxon>
        <taxon>Bivalvia</taxon>
        <taxon>Autobranchia</taxon>
        <taxon>Pteriomorphia</taxon>
        <taxon>Ostreida</taxon>
        <taxon>Ostreoidea</taxon>
        <taxon>Ostreidae</taxon>
        <taxon>Crassostrea</taxon>
    </lineage>
</organism>
<keyword evidence="2" id="KW-0723">Serine/threonine-protein kinase</keyword>
<dbReference type="InterPro" id="IPR011009">
    <property type="entry name" value="Kinase-like_dom_sf"/>
</dbReference>
<dbReference type="SUPFAM" id="SSF50978">
    <property type="entry name" value="WD40 repeat-like"/>
    <property type="match status" value="1"/>
</dbReference>
<dbReference type="PROSITE" id="PS50102">
    <property type="entry name" value="RRM"/>
    <property type="match status" value="2"/>
</dbReference>
<dbReference type="CDD" id="cd06648">
    <property type="entry name" value="STKc_PAK_II"/>
    <property type="match status" value="1"/>
</dbReference>
<dbReference type="GeneID" id="111129627"/>
<dbReference type="GO" id="GO:0004674">
    <property type="term" value="F:protein serine/threonine kinase activity"/>
    <property type="evidence" value="ECO:0007669"/>
    <property type="project" value="UniProtKB-KW"/>
</dbReference>
<dbReference type="InterPro" id="IPR000504">
    <property type="entry name" value="RRM_dom"/>
</dbReference>
<dbReference type="InterPro" id="IPR033923">
    <property type="entry name" value="PAK_BD"/>
</dbReference>
<dbReference type="OrthoDB" id="1022360at2759"/>
<feature type="domain" description="RRM" evidence="11">
    <location>
        <begin position="234"/>
        <end position="328"/>
    </location>
</feature>
<keyword evidence="4 8" id="KW-0547">Nucleotide-binding</keyword>
<evidence type="ECO:0000256" key="6">
    <source>
        <dbReference type="ARBA" id="ARBA00022840"/>
    </source>
</evidence>
<dbReference type="RefSeq" id="XP_022331792.1">
    <property type="nucleotide sequence ID" value="XM_022476084.1"/>
</dbReference>
<feature type="domain" description="CRIB" evidence="12">
    <location>
        <begin position="423"/>
        <end position="436"/>
    </location>
</feature>
<dbReference type="Gene3D" id="3.30.200.20">
    <property type="entry name" value="Phosphorylase Kinase, domain 1"/>
    <property type="match status" value="1"/>
</dbReference>
<dbReference type="Proteomes" id="UP000694844">
    <property type="component" value="Chromosome 4"/>
</dbReference>
<feature type="compositionally biased region" description="Acidic residues" evidence="9">
    <location>
        <begin position="169"/>
        <end position="179"/>
    </location>
</feature>
<accession>A0A8B8DU87</accession>
<dbReference type="InterPro" id="IPR036322">
    <property type="entry name" value="WD40_repeat_dom_sf"/>
</dbReference>
<sequence length="1444" mass="163357">MKTEKKHSVSHTDKDKEKILKPSTKKKKKTSKSESRKLAKLMSKKLDLSDTSMTAKQTRSTSKSESRNLAKLMHKKLDLSDSTVDKKQSSSKSEREKLAELFGPKVALSSPKLKAEIQGHMETSTDPVYGEKNDVVIEQKRKTGKKKSKRKKNKENSTPDVRMKKEEPELQEDEEMNDEDERHNEMAGFCPPPGIVHESLMAKKESTKGKPDMDEEEEKQKPGKLKRDTSKDHRTVFVGNLPVSTDKKELHKLFKKFGAIETVRLRCVPRSNTKLPKRAAVILKDFHPERDNICAYVCFTEEDSARKALKMNGQLVKSLHIRVDLSNHNPKEDFKRSIFVGNLPLDIKEEDLRTHFSSCGKVRNVRVIRDNKSGVGKGICYVTFKSKDSVSLAMKLKGTEVSGRKVRIEYFTMFKKNKKRPEISNPLNFEHRVHTGFDSEHGKYVGLPPQWMGIIIPDQETERRKPMVDPSTITDMDIQPLKTIIRGDSGQLNGYNRGISVARSNSLRQSSPPQQRRKYVPDSMYPVPEAQHDRSPNQDRIPPGYPTNGRGDPNFDQYPGAYRQDPRYPPPDPRRDNRDPRDPRGYRDPRDYPNRGLPPPGYREGHLMPVDPRSEDFRGHNESFDRRGNDSFDRRGNDSFDRRGPNDSFDRRGPNDSFDRRQPNDTLDRRGQNDSFDHDRSRDQDFPPAKYNHAPPGMQHGGRSPTRHPENFRHNQIDNGQGPNRHPGVHGYNKQPMPQHDVVPHQPQGYQQGPPKMGPPQQSPTKAPPGGPVPEQQRLSHEQFRAALQMVVSQGDPREDLENFIKIGEGSTGIVCIATQSSTGAQVAVKKMDLRKQQRRELLFNEVVIMRDYHHPNIVDMYDSFLVGDELWVVMEFLEGGALTDIVVNQGNNRMDENQIATVCKACLKALSFLHSNGVIHRDIKSDSILLSQDGKVKLSDFGFCAQVTQELPKRKSLVGTPYWMAPEVISRLPYGPEVDIWSLGIMVIEMIDGEPPFFNEPPLQAMRRIRDMPPPKLKNPKRVSPRLQGFLDMMLVREPSQRAKAFELLQHAFLRGADKPSCLIPLMRSFRHSPCSYLPENSNFLNISRVRTFSEMKLKENAPFTLTELWSTKTNYRFNCLCLNTLFRETGLNLAVGGEDGVIRVYDLTKADGYKAPQLSLETKSGPIQAMEIEDITKFYHNDIVAVDSCGMMTVFCNRQILCRQSITDSCLNCLQIQKDKTGNMAIILSSDSGVVCGVLPSNVLWRINLNELKLNQVNSSTLSVKCQLTVNLTNEHNQRSSYVLVSDSDSQLYVIHQGAVVMVTKTPSIITAMCSGNFVKSEKLPVTLSTSGSRSGEQVALGSETGALFIFHNFSITEFANAQYPITSLSKLPFPDLEQDLLLCAGYFNELQIYSDGMLLDRFATSDWINSVRTADIDGDGVEEAVIGCMDSTLHCVKFSPP</sequence>
<keyword evidence="3" id="KW-0808">Transferase</keyword>
<gene>
    <name evidence="14" type="primary">LOC111129627</name>
</gene>
<dbReference type="InterPro" id="IPR034221">
    <property type="entry name" value="RBM34_RRM2"/>
</dbReference>
<evidence type="ECO:0000313" key="14">
    <source>
        <dbReference type="RefSeq" id="XP_022331792.1"/>
    </source>
</evidence>
<dbReference type="SMART" id="SM00360">
    <property type="entry name" value="RRM"/>
    <property type="match status" value="2"/>
</dbReference>
<feature type="domain" description="RRM" evidence="11">
    <location>
        <begin position="336"/>
        <end position="413"/>
    </location>
</feature>
<evidence type="ECO:0000256" key="9">
    <source>
        <dbReference type="SAM" id="MobiDB-lite"/>
    </source>
</evidence>
<feature type="compositionally biased region" description="Basic and acidic residues" evidence="9">
    <location>
        <begin position="707"/>
        <end position="716"/>
    </location>
</feature>
<feature type="compositionally biased region" description="Basic and acidic residues" evidence="9">
    <location>
        <begin position="154"/>
        <end position="168"/>
    </location>
</feature>
<evidence type="ECO:0000259" key="12">
    <source>
        <dbReference type="PROSITE" id="PS50108"/>
    </source>
</evidence>
<dbReference type="SUPFAM" id="SSF56112">
    <property type="entry name" value="Protein kinase-like (PK-like)"/>
    <property type="match status" value="1"/>
</dbReference>
<dbReference type="FunFam" id="3.30.200.20:FF:000141">
    <property type="entry name" value="Non-specific serine/threonine protein kinase"/>
    <property type="match status" value="1"/>
</dbReference>
<evidence type="ECO:0000256" key="4">
    <source>
        <dbReference type="ARBA" id="ARBA00022741"/>
    </source>
</evidence>
<dbReference type="InterPro" id="IPR051931">
    <property type="entry name" value="PAK3-like"/>
</dbReference>
<dbReference type="PANTHER" id="PTHR45832">
    <property type="entry name" value="SERINE/THREONINE-PROTEIN KINASE SAMKA-RELATED-RELATED"/>
    <property type="match status" value="1"/>
</dbReference>
<proteinExistence type="predicted"/>
<feature type="binding site" evidence="8">
    <location>
        <position position="831"/>
    </location>
    <ligand>
        <name>ATP</name>
        <dbReference type="ChEBI" id="CHEBI:30616"/>
    </ligand>
</feature>
<feature type="domain" description="Protein kinase" evidence="10">
    <location>
        <begin position="801"/>
        <end position="1055"/>
    </location>
</feature>